<keyword evidence="9" id="KW-1185">Reference proteome</keyword>
<feature type="transmembrane region" description="Helical" evidence="7">
    <location>
        <begin position="133"/>
        <end position="155"/>
    </location>
</feature>
<name>A0A7J0GCS7_9ERIC</name>
<comment type="similarity">
    <text evidence="6">Belongs to the DESIGUAL family.</text>
</comment>
<accession>A0A7J0GCS7</accession>
<dbReference type="Pfam" id="PF06749">
    <property type="entry name" value="DUF1218"/>
    <property type="match status" value="1"/>
</dbReference>
<keyword evidence="5 7" id="KW-0472">Membrane</keyword>
<comment type="caution">
    <text evidence="8">The sequence shown here is derived from an EMBL/GenBank/DDBJ whole genome shotgun (WGS) entry which is preliminary data.</text>
</comment>
<keyword evidence="2 7" id="KW-0812">Transmembrane</keyword>
<dbReference type="Proteomes" id="UP000585474">
    <property type="component" value="Unassembled WGS sequence"/>
</dbReference>
<protein>
    <submittedName>
        <fullName evidence="8">Chitin synthase, putative</fullName>
    </submittedName>
</protein>
<evidence type="ECO:0000313" key="9">
    <source>
        <dbReference type="Proteomes" id="UP000585474"/>
    </source>
</evidence>
<organism evidence="8 9">
    <name type="scientific">Actinidia rufa</name>
    <dbReference type="NCBI Taxonomy" id="165716"/>
    <lineage>
        <taxon>Eukaryota</taxon>
        <taxon>Viridiplantae</taxon>
        <taxon>Streptophyta</taxon>
        <taxon>Embryophyta</taxon>
        <taxon>Tracheophyta</taxon>
        <taxon>Spermatophyta</taxon>
        <taxon>Magnoliopsida</taxon>
        <taxon>eudicotyledons</taxon>
        <taxon>Gunneridae</taxon>
        <taxon>Pentapetalae</taxon>
        <taxon>asterids</taxon>
        <taxon>Ericales</taxon>
        <taxon>Actinidiaceae</taxon>
        <taxon>Actinidia</taxon>
    </lineage>
</organism>
<feature type="transmembrane region" description="Helical" evidence="7">
    <location>
        <begin position="44"/>
        <end position="67"/>
    </location>
</feature>
<gene>
    <name evidence="8" type="ORF">Acr_20g0004150</name>
</gene>
<dbReference type="GO" id="GO:0012505">
    <property type="term" value="C:endomembrane system"/>
    <property type="evidence" value="ECO:0007669"/>
    <property type="project" value="UniProtKB-SubCell"/>
</dbReference>
<evidence type="ECO:0000313" key="8">
    <source>
        <dbReference type="EMBL" id="GFZ08607.1"/>
    </source>
</evidence>
<dbReference type="PANTHER" id="PTHR31769">
    <property type="entry name" value="OS07G0462200 PROTEIN-RELATED"/>
    <property type="match status" value="1"/>
</dbReference>
<dbReference type="InterPro" id="IPR009606">
    <property type="entry name" value="DEAL/Modifying_wall_lignin1/2"/>
</dbReference>
<keyword evidence="3" id="KW-0732">Signal</keyword>
<keyword evidence="4 7" id="KW-1133">Transmembrane helix</keyword>
<evidence type="ECO:0000256" key="7">
    <source>
        <dbReference type="SAM" id="Phobius"/>
    </source>
</evidence>
<dbReference type="AlphaFoldDB" id="A0A7J0GCS7"/>
<dbReference type="EMBL" id="BJWL01000020">
    <property type="protein sequence ID" value="GFZ08607.1"/>
    <property type="molecule type" value="Genomic_DNA"/>
</dbReference>
<comment type="subcellular location">
    <subcellularLocation>
        <location evidence="1">Endomembrane system</location>
        <topology evidence="1">Multi-pass membrane protein</topology>
    </subcellularLocation>
</comment>
<evidence type="ECO:0000256" key="1">
    <source>
        <dbReference type="ARBA" id="ARBA00004127"/>
    </source>
</evidence>
<evidence type="ECO:0000256" key="6">
    <source>
        <dbReference type="ARBA" id="ARBA00029467"/>
    </source>
</evidence>
<evidence type="ECO:0000256" key="3">
    <source>
        <dbReference type="ARBA" id="ARBA00022729"/>
    </source>
</evidence>
<feature type="transmembrane region" description="Helical" evidence="7">
    <location>
        <begin position="87"/>
        <end position="113"/>
    </location>
</feature>
<dbReference type="InterPro" id="IPR052222">
    <property type="entry name" value="DESIGUAL"/>
</dbReference>
<reference evidence="8 9" key="1">
    <citation type="submission" date="2019-07" db="EMBL/GenBank/DDBJ databases">
        <title>De Novo Assembly of kiwifruit Actinidia rufa.</title>
        <authorList>
            <person name="Sugita-Konishi S."/>
            <person name="Sato K."/>
            <person name="Mori E."/>
            <person name="Abe Y."/>
            <person name="Kisaki G."/>
            <person name="Hamano K."/>
            <person name="Suezawa K."/>
            <person name="Otani M."/>
            <person name="Fukuda T."/>
            <person name="Manabe T."/>
            <person name="Gomi K."/>
            <person name="Tabuchi M."/>
            <person name="Akimitsu K."/>
            <person name="Kataoka I."/>
        </authorList>
    </citation>
    <scope>NUCLEOTIDE SEQUENCE [LARGE SCALE GENOMIC DNA]</scope>
    <source>
        <strain evidence="9">cv. Fuchu</strain>
    </source>
</reference>
<evidence type="ECO:0000256" key="2">
    <source>
        <dbReference type="ARBA" id="ARBA00022692"/>
    </source>
</evidence>
<evidence type="ECO:0000256" key="4">
    <source>
        <dbReference type="ARBA" id="ARBA00022989"/>
    </source>
</evidence>
<dbReference type="OrthoDB" id="1877293at2759"/>
<evidence type="ECO:0000256" key="5">
    <source>
        <dbReference type="ARBA" id="ARBA00023136"/>
    </source>
</evidence>
<proteinExistence type="inferred from homology"/>
<sequence length="253" mass="27608">MRSQRVTKALGIVSFALCIASEFKRTKRKDLKLDGRLCYLPGSRAFGLGIAALICLSAAQIIGNFVICKSLCLRDRRTSCKAKKTTIASTFLVLSWVSFGVAVILISVATSMNRKQPYGEGWLDGECYIVKDGVYGGAGMLVLVTAGSTLASAIITTRMREVEQEHSPHHCESLASLCKSKESNERGRQLGRIGKGWWRTGRAEEGKQQLGRVGMDDSYWEGLEGVGEGVGAKAGGGNFGCRVLEFRKTRVFW</sequence>